<gene>
    <name evidence="14" type="primary">MPUL0A05440</name>
    <name evidence="14" type="ORF">METSCH_A05440</name>
</gene>
<comment type="similarity">
    <text evidence="3">Belongs to the NDC1 family.</text>
</comment>
<dbReference type="GO" id="GO:0015031">
    <property type="term" value="P:protein transport"/>
    <property type="evidence" value="ECO:0007669"/>
    <property type="project" value="UniProtKB-KW"/>
</dbReference>
<dbReference type="AlphaFoldDB" id="A0A4V1ADJ3"/>
<keyword evidence="4" id="KW-0813">Transport</keyword>
<dbReference type="Pfam" id="PF09531">
    <property type="entry name" value="Ndc1_Nup"/>
    <property type="match status" value="1"/>
</dbReference>
<dbReference type="Proteomes" id="UP000292447">
    <property type="component" value="Chromosome I"/>
</dbReference>
<keyword evidence="15" id="KW-1185">Reference proteome</keyword>
<organism evidence="14 15">
    <name type="scientific">Metschnikowia aff. pulcherrima</name>
    <dbReference type="NCBI Taxonomy" id="2163413"/>
    <lineage>
        <taxon>Eukaryota</taxon>
        <taxon>Fungi</taxon>
        <taxon>Dikarya</taxon>
        <taxon>Ascomycota</taxon>
        <taxon>Saccharomycotina</taxon>
        <taxon>Pichiomycetes</taxon>
        <taxon>Metschnikowiaceae</taxon>
        <taxon>Metschnikowia</taxon>
    </lineage>
</organism>
<evidence type="ECO:0000256" key="8">
    <source>
        <dbReference type="ARBA" id="ARBA00022989"/>
    </source>
</evidence>
<dbReference type="GO" id="GO:0051028">
    <property type="term" value="P:mRNA transport"/>
    <property type="evidence" value="ECO:0007669"/>
    <property type="project" value="UniProtKB-KW"/>
</dbReference>
<evidence type="ECO:0000256" key="2">
    <source>
        <dbReference type="ARBA" id="ARBA00004567"/>
    </source>
</evidence>
<keyword evidence="12" id="KW-0539">Nucleus</keyword>
<dbReference type="GO" id="GO:0070762">
    <property type="term" value="C:nuclear pore transmembrane ring"/>
    <property type="evidence" value="ECO:0007669"/>
    <property type="project" value="TreeGrafter"/>
</dbReference>
<dbReference type="EMBL" id="CP034456">
    <property type="protein sequence ID" value="QBM85913.1"/>
    <property type="molecule type" value="Genomic_DNA"/>
</dbReference>
<evidence type="ECO:0000256" key="10">
    <source>
        <dbReference type="ARBA" id="ARBA00023132"/>
    </source>
</evidence>
<dbReference type="STRING" id="2163413.A0A4V1ADJ3"/>
<keyword evidence="11 13" id="KW-0472">Membrane</keyword>
<keyword evidence="5 13" id="KW-0812">Transmembrane</keyword>
<reference evidence="15" key="1">
    <citation type="submission" date="2019-03" db="EMBL/GenBank/DDBJ databases">
        <title>Snf2 controls pulcherriminic acid biosynthesis and connects pigmentation and antifungal activity of the yeast Metschnikowia pulcherrima.</title>
        <authorList>
            <person name="Gore-Lloyd D."/>
            <person name="Sumann I."/>
            <person name="Brachmann A.O."/>
            <person name="Schneeberger K."/>
            <person name="Ortiz-Merino R.A."/>
            <person name="Moreno-Beltran M."/>
            <person name="Schlaefli M."/>
            <person name="Kirner P."/>
            <person name="Santos Kron A."/>
            <person name="Wolfe K.H."/>
            <person name="Piel J."/>
            <person name="Ahrens C.H."/>
            <person name="Henk D."/>
            <person name="Freimoser F.M."/>
        </authorList>
    </citation>
    <scope>NUCLEOTIDE SEQUENCE [LARGE SCALE GENOMIC DNA]</scope>
    <source>
        <strain evidence="15">APC 1.2</strain>
    </source>
</reference>
<feature type="transmembrane region" description="Helical" evidence="13">
    <location>
        <begin position="194"/>
        <end position="215"/>
    </location>
</feature>
<sequence length="640" mass="71982">MSGSPQRTLQYSDCFRATFRRRMRYVDKICILLAILSSTVLRAPYGRFWWIFGEAVYRVPVLFVSLWIVKKLRARNSTVEFSPAKLLAEHVIACTVLSGRFMTAFMLFFASSIVFFSVFLAQLPLCGQYYVLAKEFRVKPAVNDAWVYFWFHATFCAVFYAFQHVSFQRNRLPLQYGVSKVNVESALFSNPGFLVGNLAFFTVFTGVFAPLAYIFTRTVIYRANWLVFAALSLDTAVPPFHIGLKNYFNILFASFVLFLGWEFVGHAYNVYATIGCLDGKTALSARSADPVATLLTGLRAVDPKQQIVRTTAFQELAYIASSNDQHSVKTRNAIFNSTPHSAHTWAAILDECSLVIRTTSSRINYRSAADMHALRNTDLVLEKDASFSQKEPVIFGNSHDTTSNDTTEFAVSATLSPLCKTGAFADFGISGGKLSKFEKLVAPLWDSLKTYAERLYGPPTQRQKQSIYEKTTAWKSQVVCAYKQFLASNVGVVFRPTLKRDAESRVQNPALYGNAVLALAGLVMRAVEEDRKNTVTNAHISEVMNLLERPIRSCANYTDVVPASVFVSAAEKGDPRVNQHLVAVLHDLTMTQFFELCVKYNYKLNDLLLSLRAFKLAKWVTDASIAQQQKQEKSQMAKYL</sequence>
<accession>A0A4V1ADJ3</accession>
<evidence type="ECO:0000256" key="7">
    <source>
        <dbReference type="ARBA" id="ARBA00022927"/>
    </source>
</evidence>
<evidence type="ECO:0000256" key="1">
    <source>
        <dbReference type="ARBA" id="ARBA00004232"/>
    </source>
</evidence>
<dbReference type="GO" id="GO:0031965">
    <property type="term" value="C:nuclear membrane"/>
    <property type="evidence" value="ECO:0007669"/>
    <property type="project" value="UniProtKB-SubCell"/>
</dbReference>
<feature type="transmembrane region" description="Helical" evidence="13">
    <location>
        <begin position="25"/>
        <end position="43"/>
    </location>
</feature>
<protein>
    <submittedName>
        <fullName evidence="14">Nucleoporin NDC1</fullName>
    </submittedName>
</protein>
<proteinExistence type="inferred from homology"/>
<evidence type="ECO:0000256" key="11">
    <source>
        <dbReference type="ARBA" id="ARBA00023136"/>
    </source>
</evidence>
<dbReference type="InterPro" id="IPR019049">
    <property type="entry name" value="Nucleoporin_prot_Ndc1/Nup"/>
</dbReference>
<evidence type="ECO:0000256" key="6">
    <source>
        <dbReference type="ARBA" id="ARBA00022816"/>
    </source>
</evidence>
<keyword evidence="8 13" id="KW-1133">Transmembrane helix</keyword>
<dbReference type="GO" id="GO:0006999">
    <property type="term" value="P:nuclear pore organization"/>
    <property type="evidence" value="ECO:0007669"/>
    <property type="project" value="TreeGrafter"/>
</dbReference>
<evidence type="ECO:0000256" key="3">
    <source>
        <dbReference type="ARBA" id="ARBA00005760"/>
    </source>
</evidence>
<evidence type="ECO:0000313" key="14">
    <source>
        <dbReference type="EMBL" id="QBM85913.1"/>
    </source>
</evidence>
<evidence type="ECO:0000256" key="12">
    <source>
        <dbReference type="ARBA" id="ARBA00023242"/>
    </source>
</evidence>
<dbReference type="GO" id="GO:0106166">
    <property type="term" value="F:spindle pole body-nuclear membrane anchor activity"/>
    <property type="evidence" value="ECO:0007669"/>
    <property type="project" value="TreeGrafter"/>
</dbReference>
<evidence type="ECO:0000256" key="5">
    <source>
        <dbReference type="ARBA" id="ARBA00022692"/>
    </source>
</evidence>
<dbReference type="PANTHER" id="PTHR13269:SF6">
    <property type="entry name" value="NUCLEOPORIN NDC1"/>
    <property type="match status" value="1"/>
</dbReference>
<evidence type="ECO:0000313" key="15">
    <source>
        <dbReference type="Proteomes" id="UP000292447"/>
    </source>
</evidence>
<comment type="subcellular location">
    <subcellularLocation>
        <location evidence="1">Nucleus membrane</location>
        <topology evidence="1">Multi-pass membrane protein</topology>
    </subcellularLocation>
    <subcellularLocation>
        <location evidence="2">Nucleus</location>
        <location evidence="2">Nuclear pore complex</location>
    </subcellularLocation>
</comment>
<keyword evidence="9" id="KW-0811">Translocation</keyword>
<name>A0A4V1ADJ3_9ASCO</name>
<keyword evidence="6" id="KW-0509">mRNA transport</keyword>
<evidence type="ECO:0000256" key="9">
    <source>
        <dbReference type="ARBA" id="ARBA00023010"/>
    </source>
</evidence>
<dbReference type="GO" id="GO:0070631">
    <property type="term" value="P:spindle pole body localization"/>
    <property type="evidence" value="ECO:0007669"/>
    <property type="project" value="TreeGrafter"/>
</dbReference>
<feature type="transmembrane region" description="Helical" evidence="13">
    <location>
        <begin position="247"/>
        <end position="268"/>
    </location>
</feature>
<dbReference type="GO" id="GO:0005816">
    <property type="term" value="C:spindle pole body"/>
    <property type="evidence" value="ECO:0007669"/>
    <property type="project" value="TreeGrafter"/>
</dbReference>
<evidence type="ECO:0000256" key="4">
    <source>
        <dbReference type="ARBA" id="ARBA00022448"/>
    </source>
</evidence>
<dbReference type="PANTHER" id="PTHR13269">
    <property type="entry name" value="NUCLEOPORIN NDC1"/>
    <property type="match status" value="1"/>
</dbReference>
<keyword evidence="10" id="KW-0906">Nuclear pore complex</keyword>
<feature type="transmembrane region" description="Helical" evidence="13">
    <location>
        <begin position="105"/>
        <end position="125"/>
    </location>
</feature>
<evidence type="ECO:0000256" key="13">
    <source>
        <dbReference type="SAM" id="Phobius"/>
    </source>
</evidence>
<feature type="transmembrane region" description="Helical" evidence="13">
    <location>
        <begin position="145"/>
        <end position="162"/>
    </location>
</feature>
<keyword evidence="7" id="KW-0653">Protein transport</keyword>